<dbReference type="CDD" id="cd03789">
    <property type="entry name" value="GT9_LPS_heptosyltransferase"/>
    <property type="match status" value="1"/>
</dbReference>
<reference evidence="3 4" key="1">
    <citation type="submission" date="2015-02" db="EMBL/GenBank/DDBJ databases">
        <title>Single-cell genomics of uncultivated deep-branching MTB reveals a conserved set of magnetosome genes.</title>
        <authorList>
            <person name="Kolinko S."/>
            <person name="Richter M."/>
            <person name="Glockner F.O."/>
            <person name="Brachmann A."/>
            <person name="Schuler D."/>
        </authorList>
    </citation>
    <scope>NUCLEOTIDE SEQUENCE [LARGE SCALE GENOMIC DNA]</scope>
    <source>
        <strain evidence="3">TM-1</strain>
    </source>
</reference>
<keyword evidence="1 3" id="KW-0328">Glycosyltransferase</keyword>
<dbReference type="PANTHER" id="PTHR30160">
    <property type="entry name" value="TETRAACYLDISACCHARIDE 4'-KINASE-RELATED"/>
    <property type="match status" value="1"/>
</dbReference>
<evidence type="ECO:0000256" key="1">
    <source>
        <dbReference type="ARBA" id="ARBA00022676"/>
    </source>
</evidence>
<dbReference type="EMBL" id="LACI01001708">
    <property type="protein sequence ID" value="KJU83833.1"/>
    <property type="molecule type" value="Genomic_DNA"/>
</dbReference>
<dbReference type="SUPFAM" id="SSF53756">
    <property type="entry name" value="UDP-Glycosyltransferase/glycogen phosphorylase"/>
    <property type="match status" value="1"/>
</dbReference>
<accession>A0A0F3GT39</accession>
<dbReference type="AlphaFoldDB" id="A0A0F3GT39"/>
<evidence type="ECO:0000313" key="4">
    <source>
        <dbReference type="Proteomes" id="UP000033423"/>
    </source>
</evidence>
<sequence length="116" mass="12801">HGVVDLSERLTLREFAGVIAHSRLMVCNDSAPMHVAACEGVPTVAVFGPSKSVETAPYGDIHTVVEKDFPCRYSCDEAACHHRRHHACMLDISVQDVFDALKKKEELQLKSKPAIM</sequence>
<keyword evidence="4" id="KW-1185">Reference proteome</keyword>
<dbReference type="GO" id="GO:0005829">
    <property type="term" value="C:cytosol"/>
    <property type="evidence" value="ECO:0007669"/>
    <property type="project" value="TreeGrafter"/>
</dbReference>
<dbReference type="Pfam" id="PF01075">
    <property type="entry name" value="Glyco_transf_9"/>
    <property type="match status" value="1"/>
</dbReference>
<name>A0A0F3GT39_9BACT</name>
<dbReference type="Gene3D" id="3.40.50.2000">
    <property type="entry name" value="Glycogen Phosphorylase B"/>
    <property type="match status" value="1"/>
</dbReference>
<dbReference type="GO" id="GO:0009244">
    <property type="term" value="P:lipopolysaccharide core region biosynthetic process"/>
    <property type="evidence" value="ECO:0007669"/>
    <property type="project" value="TreeGrafter"/>
</dbReference>
<dbReference type="InterPro" id="IPR051199">
    <property type="entry name" value="LPS_LOS_Heptosyltrfase"/>
</dbReference>
<proteinExistence type="predicted"/>
<dbReference type="GO" id="GO:0008713">
    <property type="term" value="F:ADP-heptose-lipopolysaccharide heptosyltransferase activity"/>
    <property type="evidence" value="ECO:0007669"/>
    <property type="project" value="TreeGrafter"/>
</dbReference>
<evidence type="ECO:0000256" key="2">
    <source>
        <dbReference type="ARBA" id="ARBA00022679"/>
    </source>
</evidence>
<feature type="non-terminal residue" evidence="3">
    <location>
        <position position="1"/>
    </location>
</feature>
<dbReference type="InterPro" id="IPR002201">
    <property type="entry name" value="Glyco_trans_9"/>
</dbReference>
<evidence type="ECO:0000313" key="3">
    <source>
        <dbReference type="EMBL" id="KJU83833.1"/>
    </source>
</evidence>
<dbReference type="Proteomes" id="UP000033423">
    <property type="component" value="Unassembled WGS sequence"/>
</dbReference>
<protein>
    <submittedName>
        <fullName evidence="3">Glycosyl transferase, family 9</fullName>
        <ecNumber evidence="3">2.4.-.-</ecNumber>
    </submittedName>
</protein>
<dbReference type="EC" id="2.4.-.-" evidence="3"/>
<gene>
    <name evidence="3" type="ORF">MBAV_003973</name>
</gene>
<comment type="caution">
    <text evidence="3">The sequence shown here is derived from an EMBL/GenBank/DDBJ whole genome shotgun (WGS) entry which is preliminary data.</text>
</comment>
<organism evidence="3 4">
    <name type="scientific">Candidatus Magnetobacterium bavaricum</name>
    <dbReference type="NCBI Taxonomy" id="29290"/>
    <lineage>
        <taxon>Bacteria</taxon>
        <taxon>Pseudomonadati</taxon>
        <taxon>Nitrospirota</taxon>
        <taxon>Thermodesulfovibrionia</taxon>
        <taxon>Thermodesulfovibrionales</taxon>
        <taxon>Candidatus Magnetobacteriaceae</taxon>
        <taxon>Candidatus Magnetobacterium</taxon>
    </lineage>
</organism>
<keyword evidence="2 3" id="KW-0808">Transferase</keyword>